<keyword evidence="6" id="KW-1015">Disulfide bond</keyword>
<dbReference type="InterPro" id="IPR041846">
    <property type="entry name" value="ENL_dom"/>
</dbReference>
<keyword evidence="8" id="KW-0449">Lipoprotein</keyword>
<dbReference type="Pfam" id="PF02298">
    <property type="entry name" value="Cu_bind_like"/>
    <property type="match status" value="1"/>
</dbReference>
<dbReference type="PROSITE" id="PS51485">
    <property type="entry name" value="PHYTOCYANIN"/>
    <property type="match status" value="1"/>
</dbReference>
<evidence type="ECO:0000313" key="14">
    <source>
        <dbReference type="Proteomes" id="UP001341840"/>
    </source>
</evidence>
<comment type="subcellular location">
    <subcellularLocation>
        <location evidence="1">Cell membrane</location>
        <topology evidence="1">Lipid-anchor</topology>
        <topology evidence="1">GPI-anchor</topology>
    </subcellularLocation>
</comment>
<evidence type="ECO:0000256" key="8">
    <source>
        <dbReference type="ARBA" id="ARBA00023288"/>
    </source>
</evidence>
<evidence type="ECO:0000256" key="6">
    <source>
        <dbReference type="ARBA" id="ARBA00023157"/>
    </source>
</evidence>
<dbReference type="SUPFAM" id="SSF49503">
    <property type="entry name" value="Cupredoxins"/>
    <property type="match status" value="1"/>
</dbReference>
<evidence type="ECO:0000256" key="10">
    <source>
        <dbReference type="SAM" id="Phobius"/>
    </source>
</evidence>
<protein>
    <recommendedName>
        <fullName evidence="12">Phytocyanin domain-containing protein</fullName>
    </recommendedName>
</protein>
<dbReference type="CDD" id="cd11019">
    <property type="entry name" value="OsENODL1_like"/>
    <property type="match status" value="1"/>
</dbReference>
<evidence type="ECO:0000256" key="5">
    <source>
        <dbReference type="ARBA" id="ARBA00023136"/>
    </source>
</evidence>
<keyword evidence="7" id="KW-0325">Glycoprotein</keyword>
<gene>
    <name evidence="13" type="ORF">PIB30_011133</name>
</gene>
<feature type="signal peptide" evidence="11">
    <location>
        <begin position="1"/>
        <end position="30"/>
    </location>
</feature>
<sequence length="178" mass="20085">MMLMMMTTYTSVVNVVVLVLLCLQCVSVASLEFQVGGPKGWVVPPSNDTNIYNNWASHNRFQLGDTLRFRYKKDSVMEVGLEDYKQCNSTHPTFFSNIGNTEFKFRHPGTFYFISGATGHCKKGQKMAIRVMVPDDHDHDKSHGYHLAASPFAGVPGITMILLFLHFVLDYVAFASYM</sequence>
<dbReference type="InterPro" id="IPR008972">
    <property type="entry name" value="Cupredoxin"/>
</dbReference>
<reference evidence="13 14" key="1">
    <citation type="journal article" date="2023" name="Plants (Basel)">
        <title>Bridging the Gap: Combining Genomics and Transcriptomics Approaches to Understand Stylosanthes scabra, an Orphan Legume from the Brazilian Caatinga.</title>
        <authorList>
            <person name="Ferreira-Neto J.R.C."/>
            <person name="da Silva M.D."/>
            <person name="Binneck E."/>
            <person name="de Melo N.F."/>
            <person name="da Silva R.H."/>
            <person name="de Melo A.L.T.M."/>
            <person name="Pandolfi V."/>
            <person name="Bustamante F.O."/>
            <person name="Brasileiro-Vidal A.C."/>
            <person name="Benko-Iseppon A.M."/>
        </authorList>
    </citation>
    <scope>NUCLEOTIDE SEQUENCE [LARGE SCALE GENOMIC DNA]</scope>
    <source>
        <tissue evidence="13">Leaves</tissue>
    </source>
</reference>
<organism evidence="13 14">
    <name type="scientific">Stylosanthes scabra</name>
    <dbReference type="NCBI Taxonomy" id="79078"/>
    <lineage>
        <taxon>Eukaryota</taxon>
        <taxon>Viridiplantae</taxon>
        <taxon>Streptophyta</taxon>
        <taxon>Embryophyta</taxon>
        <taxon>Tracheophyta</taxon>
        <taxon>Spermatophyta</taxon>
        <taxon>Magnoliopsida</taxon>
        <taxon>eudicotyledons</taxon>
        <taxon>Gunneridae</taxon>
        <taxon>Pentapetalae</taxon>
        <taxon>rosids</taxon>
        <taxon>fabids</taxon>
        <taxon>Fabales</taxon>
        <taxon>Fabaceae</taxon>
        <taxon>Papilionoideae</taxon>
        <taxon>50 kb inversion clade</taxon>
        <taxon>dalbergioids sensu lato</taxon>
        <taxon>Dalbergieae</taxon>
        <taxon>Pterocarpus clade</taxon>
        <taxon>Stylosanthes</taxon>
    </lineage>
</organism>
<evidence type="ECO:0000259" key="12">
    <source>
        <dbReference type="PROSITE" id="PS51485"/>
    </source>
</evidence>
<keyword evidence="10" id="KW-0812">Transmembrane</keyword>
<dbReference type="PANTHER" id="PTHR33021">
    <property type="entry name" value="BLUE COPPER PROTEIN"/>
    <property type="match status" value="1"/>
</dbReference>
<keyword evidence="5 10" id="KW-0472">Membrane</keyword>
<comment type="caution">
    <text evidence="13">The sequence shown here is derived from an EMBL/GenBank/DDBJ whole genome shotgun (WGS) entry which is preliminary data.</text>
</comment>
<evidence type="ECO:0000256" key="4">
    <source>
        <dbReference type="ARBA" id="ARBA00022729"/>
    </source>
</evidence>
<evidence type="ECO:0000256" key="9">
    <source>
        <dbReference type="ARBA" id="ARBA00035011"/>
    </source>
</evidence>
<dbReference type="Gene3D" id="2.60.40.420">
    <property type="entry name" value="Cupredoxins - blue copper proteins"/>
    <property type="match status" value="1"/>
</dbReference>
<keyword evidence="14" id="KW-1185">Reference proteome</keyword>
<feature type="domain" description="Phytocyanin" evidence="12">
    <location>
        <begin position="31"/>
        <end position="133"/>
    </location>
</feature>
<keyword evidence="4 11" id="KW-0732">Signal</keyword>
<dbReference type="InterPro" id="IPR003245">
    <property type="entry name" value="Phytocyanin_dom"/>
</dbReference>
<keyword evidence="3" id="KW-0336">GPI-anchor</keyword>
<feature type="transmembrane region" description="Helical" evidence="10">
    <location>
        <begin position="152"/>
        <end position="174"/>
    </location>
</feature>
<evidence type="ECO:0000256" key="2">
    <source>
        <dbReference type="ARBA" id="ARBA00022475"/>
    </source>
</evidence>
<keyword evidence="2" id="KW-1003">Cell membrane</keyword>
<evidence type="ECO:0000256" key="1">
    <source>
        <dbReference type="ARBA" id="ARBA00004609"/>
    </source>
</evidence>
<evidence type="ECO:0000256" key="7">
    <source>
        <dbReference type="ARBA" id="ARBA00023180"/>
    </source>
</evidence>
<evidence type="ECO:0000256" key="11">
    <source>
        <dbReference type="SAM" id="SignalP"/>
    </source>
</evidence>
<dbReference type="PANTHER" id="PTHR33021:SF49">
    <property type="entry name" value="EARLY NODULIN-LIKE PROTEIN 21"/>
    <property type="match status" value="1"/>
</dbReference>
<accession>A0ABU6Q5M6</accession>
<comment type="similarity">
    <text evidence="9">Belongs to the early nodulin-like (ENODL) family.</text>
</comment>
<evidence type="ECO:0000313" key="13">
    <source>
        <dbReference type="EMBL" id="MED6107118.1"/>
    </source>
</evidence>
<feature type="chain" id="PRO_5047102421" description="Phytocyanin domain-containing protein" evidence="11">
    <location>
        <begin position="31"/>
        <end position="178"/>
    </location>
</feature>
<name>A0ABU6Q5M6_9FABA</name>
<proteinExistence type="inferred from homology"/>
<dbReference type="Proteomes" id="UP001341840">
    <property type="component" value="Unassembled WGS sequence"/>
</dbReference>
<dbReference type="InterPro" id="IPR039391">
    <property type="entry name" value="Phytocyanin-like"/>
</dbReference>
<keyword evidence="10" id="KW-1133">Transmembrane helix</keyword>
<evidence type="ECO:0000256" key="3">
    <source>
        <dbReference type="ARBA" id="ARBA00022622"/>
    </source>
</evidence>
<dbReference type="EMBL" id="JASCZI010000027">
    <property type="protein sequence ID" value="MED6107118.1"/>
    <property type="molecule type" value="Genomic_DNA"/>
</dbReference>